<dbReference type="InterPro" id="IPR052462">
    <property type="entry name" value="SLIRP/GR-RBP-like"/>
</dbReference>
<dbReference type="PANTHER" id="PTHR48027">
    <property type="entry name" value="HETEROGENEOUS NUCLEAR RIBONUCLEOPROTEIN 87F-RELATED"/>
    <property type="match status" value="1"/>
</dbReference>
<dbReference type="EMBL" id="CP089983">
    <property type="protein sequence ID" value="WXB02930.1"/>
    <property type="molecule type" value="Genomic_DNA"/>
</dbReference>
<sequence length="122" mass="12312">MGNRLYVGNLSFQTSQESIREAFARFGEVAEVYVVSDRETGQPRGFAFVTMGSAQAASDAINEMNGALLDGRPLKVNEAQERPERGGGGGGGPRRGPGGGGGGRGGGGGGRGGGGGGGRNRW</sequence>
<proteinExistence type="predicted"/>
<dbReference type="PROSITE" id="PS50102">
    <property type="entry name" value="RRM"/>
    <property type="match status" value="1"/>
</dbReference>
<feature type="compositionally biased region" description="Basic and acidic residues" evidence="2">
    <location>
        <begin position="72"/>
        <end position="85"/>
    </location>
</feature>
<dbReference type="InterPro" id="IPR012677">
    <property type="entry name" value="Nucleotide-bd_a/b_plait_sf"/>
</dbReference>
<dbReference type="Pfam" id="PF00076">
    <property type="entry name" value="RRM_1"/>
    <property type="match status" value="1"/>
</dbReference>
<dbReference type="CDD" id="cd21608">
    <property type="entry name" value="RRM2_NsCP33_like"/>
    <property type="match status" value="1"/>
</dbReference>
<dbReference type="RefSeq" id="WP_394832556.1">
    <property type="nucleotide sequence ID" value="NZ_CP089929.1"/>
</dbReference>
<evidence type="ECO:0000259" key="3">
    <source>
        <dbReference type="PROSITE" id="PS50102"/>
    </source>
</evidence>
<protein>
    <submittedName>
        <fullName evidence="4">RNA-binding protein</fullName>
    </submittedName>
</protein>
<dbReference type="InterPro" id="IPR035979">
    <property type="entry name" value="RBD_domain_sf"/>
</dbReference>
<accession>A0ABZ2KWJ3</accession>
<organism evidence="4 5">
    <name type="scientific">Pendulispora rubella</name>
    <dbReference type="NCBI Taxonomy" id="2741070"/>
    <lineage>
        <taxon>Bacteria</taxon>
        <taxon>Pseudomonadati</taxon>
        <taxon>Myxococcota</taxon>
        <taxon>Myxococcia</taxon>
        <taxon>Myxococcales</taxon>
        <taxon>Sorangiineae</taxon>
        <taxon>Pendulisporaceae</taxon>
        <taxon>Pendulispora</taxon>
    </lineage>
</organism>
<evidence type="ECO:0000256" key="1">
    <source>
        <dbReference type="ARBA" id="ARBA00022884"/>
    </source>
</evidence>
<reference evidence="4" key="1">
    <citation type="submission" date="2021-12" db="EMBL/GenBank/DDBJ databases">
        <title>Discovery of the Pendulisporaceae a myxobacterial family with distinct sporulation behavior and unique specialized metabolism.</title>
        <authorList>
            <person name="Garcia R."/>
            <person name="Popoff A."/>
            <person name="Bader C.D."/>
            <person name="Loehr J."/>
            <person name="Walesch S."/>
            <person name="Walt C."/>
            <person name="Boldt J."/>
            <person name="Bunk B."/>
            <person name="Haeckl F.J.F.P.J."/>
            <person name="Gunesch A.P."/>
            <person name="Birkelbach J."/>
            <person name="Nuebel U."/>
            <person name="Pietschmann T."/>
            <person name="Bach T."/>
            <person name="Mueller R."/>
        </authorList>
    </citation>
    <scope>NUCLEOTIDE SEQUENCE</scope>
    <source>
        <strain evidence="4">MSr11367</strain>
    </source>
</reference>
<keyword evidence="5" id="KW-1185">Reference proteome</keyword>
<evidence type="ECO:0000256" key="2">
    <source>
        <dbReference type="SAM" id="MobiDB-lite"/>
    </source>
</evidence>
<dbReference type="SMART" id="SM00360">
    <property type="entry name" value="RRM"/>
    <property type="match status" value="1"/>
</dbReference>
<feature type="compositionally biased region" description="Gly residues" evidence="2">
    <location>
        <begin position="86"/>
        <end position="122"/>
    </location>
</feature>
<dbReference type="SUPFAM" id="SSF54928">
    <property type="entry name" value="RNA-binding domain, RBD"/>
    <property type="match status" value="1"/>
</dbReference>
<evidence type="ECO:0000313" key="4">
    <source>
        <dbReference type="EMBL" id="WXB02930.1"/>
    </source>
</evidence>
<dbReference type="Gene3D" id="3.30.70.330">
    <property type="match status" value="1"/>
</dbReference>
<feature type="region of interest" description="Disordered" evidence="2">
    <location>
        <begin position="71"/>
        <end position="122"/>
    </location>
</feature>
<dbReference type="InterPro" id="IPR000504">
    <property type="entry name" value="RRM_dom"/>
</dbReference>
<gene>
    <name evidence="4" type="ORF">LVJ94_39240</name>
</gene>
<name>A0ABZ2KWJ3_9BACT</name>
<evidence type="ECO:0000313" key="5">
    <source>
        <dbReference type="Proteomes" id="UP001374803"/>
    </source>
</evidence>
<feature type="domain" description="RRM" evidence="3">
    <location>
        <begin position="3"/>
        <end position="81"/>
    </location>
</feature>
<keyword evidence="1" id="KW-0694">RNA-binding</keyword>
<dbReference type="InterPro" id="IPR048289">
    <property type="entry name" value="RRM2_NsCP33-like"/>
</dbReference>
<dbReference type="Proteomes" id="UP001374803">
    <property type="component" value="Chromosome"/>
</dbReference>